<dbReference type="EMBL" id="NWTC01000015">
    <property type="protein sequence ID" value="PDT46181.1"/>
    <property type="molecule type" value="Genomic_DNA"/>
</dbReference>
<dbReference type="RefSeq" id="WP_097587311.1">
    <property type="nucleotide sequence ID" value="NZ_NWTC01000015.1"/>
</dbReference>
<organism evidence="4 5">
    <name type="scientific">Rhizobium fredii</name>
    <name type="common">Sinorhizobium fredii</name>
    <dbReference type="NCBI Taxonomy" id="380"/>
    <lineage>
        <taxon>Bacteria</taxon>
        <taxon>Pseudomonadati</taxon>
        <taxon>Pseudomonadota</taxon>
        <taxon>Alphaproteobacteria</taxon>
        <taxon>Hyphomicrobiales</taxon>
        <taxon>Rhizobiaceae</taxon>
        <taxon>Sinorhizobium/Ensifer group</taxon>
        <taxon>Sinorhizobium</taxon>
    </lineage>
</organism>
<dbReference type="AlphaFoldDB" id="A0A2A6LUG2"/>
<dbReference type="InterPro" id="IPR015813">
    <property type="entry name" value="Pyrv/PenolPyrv_kinase-like_dom"/>
</dbReference>
<comment type="cofactor">
    <cofactor evidence="1">
        <name>Mg(2+)</name>
        <dbReference type="ChEBI" id="CHEBI:18420"/>
    </cofactor>
</comment>
<name>A0A2A6LUG2_RHIFR</name>
<keyword evidence="3" id="KW-0460">Magnesium</keyword>
<accession>A0A2A6LUG2</accession>
<dbReference type="PANTHER" id="PTHR32308">
    <property type="entry name" value="LYASE BETA SUBUNIT, PUTATIVE (AFU_ORTHOLOGUE AFUA_4G13030)-RELATED"/>
    <property type="match status" value="1"/>
</dbReference>
<dbReference type="SUPFAM" id="SSF51621">
    <property type="entry name" value="Phosphoenolpyruvate/pyruvate domain"/>
    <property type="match status" value="1"/>
</dbReference>
<dbReference type="GO" id="GO:0006107">
    <property type="term" value="P:oxaloacetate metabolic process"/>
    <property type="evidence" value="ECO:0007669"/>
    <property type="project" value="TreeGrafter"/>
</dbReference>
<dbReference type="GO" id="GO:0000287">
    <property type="term" value="F:magnesium ion binding"/>
    <property type="evidence" value="ECO:0007669"/>
    <property type="project" value="TreeGrafter"/>
</dbReference>
<protein>
    <submittedName>
        <fullName evidence="4">Aldolase</fullName>
    </submittedName>
</protein>
<sequence length="243" mass="25248">MSVNRPQTMKPLLYLAAGEQPPAERVLQAVQATVVDATTLQSRPRLRHHGKGQSACLILARIGPAEGTDVEGLSALLADIDGVVLTACRGPADIQKLDVMLKVAEAAAGIPQGRTALLAEYATVAESVLSPHAMVGVSPRLSALIFDASALAEACGCQRVTGTGDVPAAVRAGRAAVVLRAREAGIAAYDMLPADAVDEASVQRLWTNSLENGFSAVASRSPLQIDLLAEARALRETSVLGQI</sequence>
<dbReference type="GO" id="GO:0003824">
    <property type="term" value="F:catalytic activity"/>
    <property type="evidence" value="ECO:0007669"/>
    <property type="project" value="InterPro"/>
</dbReference>
<dbReference type="InterPro" id="IPR040442">
    <property type="entry name" value="Pyrv_kinase-like_dom_sf"/>
</dbReference>
<dbReference type="Gene3D" id="3.20.20.60">
    <property type="entry name" value="Phosphoenolpyruvate-binding domains"/>
    <property type="match status" value="1"/>
</dbReference>
<evidence type="ECO:0000256" key="2">
    <source>
        <dbReference type="ARBA" id="ARBA00022723"/>
    </source>
</evidence>
<dbReference type="PANTHER" id="PTHR32308:SF0">
    <property type="entry name" value="HPCH_HPAI ALDOLASE_CITRATE LYASE DOMAIN-CONTAINING PROTEIN"/>
    <property type="match status" value="1"/>
</dbReference>
<gene>
    <name evidence="4" type="ORF">CO661_19715</name>
</gene>
<evidence type="ECO:0000256" key="1">
    <source>
        <dbReference type="ARBA" id="ARBA00001946"/>
    </source>
</evidence>
<evidence type="ECO:0000256" key="3">
    <source>
        <dbReference type="ARBA" id="ARBA00022842"/>
    </source>
</evidence>
<proteinExistence type="predicted"/>
<dbReference type="Proteomes" id="UP000220353">
    <property type="component" value="Unassembled WGS sequence"/>
</dbReference>
<comment type="caution">
    <text evidence="4">The sequence shown here is derived from an EMBL/GenBank/DDBJ whole genome shotgun (WGS) entry which is preliminary data.</text>
</comment>
<keyword evidence="2" id="KW-0479">Metal-binding</keyword>
<evidence type="ECO:0000313" key="5">
    <source>
        <dbReference type="Proteomes" id="UP000220353"/>
    </source>
</evidence>
<reference evidence="4 5" key="1">
    <citation type="submission" date="2017-09" db="EMBL/GenBank/DDBJ databases">
        <title>Comparative genomics of rhizobia isolated from Phaseolus vulgaris in China.</title>
        <authorList>
            <person name="Tong W."/>
        </authorList>
    </citation>
    <scope>NUCLEOTIDE SEQUENCE [LARGE SCALE GENOMIC DNA]</scope>
    <source>
        <strain evidence="4 5">PCH1</strain>
    </source>
</reference>
<evidence type="ECO:0000313" key="4">
    <source>
        <dbReference type="EMBL" id="PDT46181.1"/>
    </source>
</evidence>